<dbReference type="AlphaFoldDB" id="A0A135YZ46"/>
<evidence type="ECO:0000256" key="1">
    <source>
        <dbReference type="SAM" id="Coils"/>
    </source>
</evidence>
<dbReference type="Proteomes" id="UP000070326">
    <property type="component" value="Unassembled WGS sequence"/>
</dbReference>
<sequence>MPKNYDENLAEYKQLKEEASEAIDQLIKSKNNAIEEKAEYINALTYILNTGGSIDKIVEGFKSKNTTFTSEYIKDNYQLIVYPKIESQLEILNSDTSGVEKKAKAKSRVIYLIASALLYGIRDVGISIDAIGINTKTGELTMNNIGIGKFLTIDTENKSIELSNTKKNLFKFSMKELIRNRLLQYNGDVRVVSDSNILNYMWENKKQMLGADKYLTGSFIVLEISSGNAHNVNNNWGYVTLRDGTQPDWSNYKGKYKFLEQYPQIVTFMKNDTESDDYIYYYEI</sequence>
<feature type="coiled-coil region" evidence="1">
    <location>
        <begin position="5"/>
        <end position="43"/>
    </location>
</feature>
<dbReference type="STRING" id="1261.HMPREF3195_00120"/>
<dbReference type="EMBL" id="LSQZ01000003">
    <property type="protein sequence ID" value="KXI14665.1"/>
    <property type="molecule type" value="Genomic_DNA"/>
</dbReference>
<gene>
    <name evidence="2" type="ORF">HMPREF3195_00120</name>
</gene>
<organism evidence="2 3">
    <name type="scientific">Peptostreptococcus anaerobius</name>
    <dbReference type="NCBI Taxonomy" id="1261"/>
    <lineage>
        <taxon>Bacteria</taxon>
        <taxon>Bacillati</taxon>
        <taxon>Bacillota</taxon>
        <taxon>Clostridia</taxon>
        <taxon>Peptostreptococcales</taxon>
        <taxon>Peptostreptococcaceae</taxon>
        <taxon>Peptostreptococcus</taxon>
    </lineage>
</organism>
<proteinExistence type="predicted"/>
<dbReference type="RefSeq" id="WP_061101542.1">
    <property type="nucleotide sequence ID" value="NZ_KQ961784.1"/>
</dbReference>
<reference evidence="2 3" key="1">
    <citation type="submission" date="2016-02" db="EMBL/GenBank/DDBJ databases">
        <authorList>
            <person name="Wen L."/>
            <person name="He K."/>
            <person name="Yang H."/>
        </authorList>
    </citation>
    <scope>NUCLEOTIDE SEQUENCE [LARGE SCALE GENOMIC DNA]</scope>
    <source>
        <strain evidence="2 3">MJR8628A</strain>
    </source>
</reference>
<keyword evidence="1" id="KW-0175">Coiled coil</keyword>
<protein>
    <submittedName>
        <fullName evidence="2">Uncharacterized protein</fullName>
    </submittedName>
</protein>
<evidence type="ECO:0000313" key="2">
    <source>
        <dbReference type="EMBL" id="KXI14665.1"/>
    </source>
</evidence>
<dbReference type="PATRIC" id="fig|1261.5.peg.122"/>
<comment type="caution">
    <text evidence="2">The sequence shown here is derived from an EMBL/GenBank/DDBJ whole genome shotgun (WGS) entry which is preliminary data.</text>
</comment>
<accession>A0A135YZ46</accession>
<name>A0A135YZ46_9FIRM</name>
<evidence type="ECO:0000313" key="3">
    <source>
        <dbReference type="Proteomes" id="UP000070326"/>
    </source>
</evidence>